<evidence type="ECO:0000256" key="10">
    <source>
        <dbReference type="ARBA" id="ARBA00043846"/>
    </source>
</evidence>
<dbReference type="PROSITE" id="PS00959">
    <property type="entry name" value="HISTONE_H3_2"/>
    <property type="match status" value="1"/>
</dbReference>
<keyword evidence="9" id="KW-0137">Centromere</keyword>
<comment type="subunit">
    <text evidence="11">Component of centromeric nucleosomes, where DNA is wrapped around a histone octamer core. The octamer contains two molecules each of H2A, H2B, CSE4/CENPA and H4 assembled in one CSE4-H4 heterotetramer and two H2A-H2B heterodimers. Interacts with the inner kinetochore.</text>
</comment>
<dbReference type="GO" id="GO:0003677">
    <property type="term" value="F:DNA binding"/>
    <property type="evidence" value="ECO:0007669"/>
    <property type="project" value="UniProtKB-KW"/>
</dbReference>
<feature type="region of interest" description="Disordered" evidence="15">
    <location>
        <begin position="1"/>
        <end position="62"/>
    </location>
</feature>
<evidence type="ECO:0000256" key="14">
    <source>
        <dbReference type="ARBA" id="ARBA00044336"/>
    </source>
</evidence>
<evidence type="ECO:0000256" key="9">
    <source>
        <dbReference type="ARBA" id="ARBA00023328"/>
    </source>
</evidence>
<keyword evidence="7" id="KW-0539">Nucleus</keyword>
<evidence type="ECO:0000256" key="11">
    <source>
        <dbReference type="ARBA" id="ARBA00044024"/>
    </source>
</evidence>
<dbReference type="GO" id="GO:0000786">
    <property type="term" value="C:nucleosome"/>
    <property type="evidence" value="ECO:0007669"/>
    <property type="project" value="UniProtKB-KW"/>
</dbReference>
<gene>
    <name evidence="17" type="ORF">CLIB1423_08S00562</name>
</gene>
<dbReference type="InterPro" id="IPR007125">
    <property type="entry name" value="H2A/H2B/H3"/>
</dbReference>
<proteinExistence type="inferred from homology"/>
<dbReference type="GO" id="GO:0000775">
    <property type="term" value="C:chromosome, centromeric region"/>
    <property type="evidence" value="ECO:0007669"/>
    <property type="project" value="UniProtKB-SubCell"/>
</dbReference>
<comment type="caution">
    <text evidence="17">The sequence shown here is derived from an EMBL/GenBank/DDBJ whole genome shotgun (WGS) entry which is preliminary data.</text>
</comment>
<dbReference type="CDD" id="cd22911">
    <property type="entry name" value="HFD_H3"/>
    <property type="match status" value="1"/>
</dbReference>
<evidence type="ECO:0000256" key="15">
    <source>
        <dbReference type="SAM" id="MobiDB-lite"/>
    </source>
</evidence>
<dbReference type="Proteomes" id="UP000837801">
    <property type="component" value="Unassembled WGS sequence"/>
</dbReference>
<keyword evidence="4" id="KW-0158">Chromosome</keyword>
<keyword evidence="18" id="KW-1185">Reference proteome</keyword>
<dbReference type="Gene3D" id="1.10.20.10">
    <property type="entry name" value="Histone, subunit A"/>
    <property type="match status" value="1"/>
</dbReference>
<protein>
    <recommendedName>
        <fullName evidence="12">Histone H3-like centromeric protein CSE4</fullName>
    </recommendedName>
    <alternativeName>
        <fullName evidence="14">CENP-A homolog</fullName>
    </alternativeName>
    <alternativeName>
        <fullName evidence="13">CENPA homolog</fullName>
    </alternativeName>
</protein>
<dbReference type="OrthoDB" id="842664at2759"/>
<dbReference type="GO" id="GO:0046982">
    <property type="term" value="F:protein heterodimerization activity"/>
    <property type="evidence" value="ECO:0007669"/>
    <property type="project" value="InterPro"/>
</dbReference>
<evidence type="ECO:0000256" key="12">
    <source>
        <dbReference type="ARBA" id="ARBA00044180"/>
    </source>
</evidence>
<dbReference type="GO" id="GO:0030527">
    <property type="term" value="F:structural constituent of chromatin"/>
    <property type="evidence" value="ECO:0007669"/>
    <property type="project" value="InterPro"/>
</dbReference>
<comment type="subcellular location">
    <subcellularLocation>
        <location evidence="2">Chromosome</location>
        <location evidence="2">Centromere</location>
    </subcellularLocation>
    <subcellularLocation>
        <location evidence="1">Nucleus</location>
    </subcellularLocation>
</comment>
<dbReference type="PRINTS" id="PR00622">
    <property type="entry name" value="HISTONEH3"/>
</dbReference>
<feature type="compositionally biased region" description="Low complexity" evidence="15">
    <location>
        <begin position="28"/>
        <end position="37"/>
    </location>
</feature>
<dbReference type="FunFam" id="1.10.20.10:FF:000087">
    <property type="entry name" value="Probable histone 3"/>
    <property type="match status" value="1"/>
</dbReference>
<comment type="similarity">
    <text evidence="3">Belongs to the histone H3 family.</text>
</comment>
<accession>A0A9P0VXQ2</accession>
<feature type="domain" description="Core Histone H2A/H2B/H3" evidence="16">
    <location>
        <begin position="68"/>
        <end position="158"/>
    </location>
</feature>
<evidence type="ECO:0000256" key="4">
    <source>
        <dbReference type="ARBA" id="ARBA00022454"/>
    </source>
</evidence>
<dbReference type="GO" id="GO:0005634">
    <property type="term" value="C:nucleus"/>
    <property type="evidence" value="ECO:0007669"/>
    <property type="project" value="UniProtKB-SubCell"/>
</dbReference>
<organism evidence="17 18">
    <name type="scientific">[Candida] railenensis</name>
    <dbReference type="NCBI Taxonomy" id="45579"/>
    <lineage>
        <taxon>Eukaryota</taxon>
        <taxon>Fungi</taxon>
        <taxon>Dikarya</taxon>
        <taxon>Ascomycota</taxon>
        <taxon>Saccharomycotina</taxon>
        <taxon>Pichiomycetes</taxon>
        <taxon>Debaryomycetaceae</taxon>
        <taxon>Kurtzmaniella</taxon>
    </lineage>
</organism>
<evidence type="ECO:0000313" key="17">
    <source>
        <dbReference type="EMBL" id="CAH2352764.1"/>
    </source>
</evidence>
<sequence>MARLVTGAQRSAPSSSSNRQYRVRDDLATSTSSALLAGSRGRPQTGLYRNQPGDPVDTSKVKKRRYHPGTLALREIRQFQKGTDLLIRKLPFARLVKEVAEEYIGTDYGIRWQSNAVLALQEACEAYLIHLLEDTNLCAIHAKRVTIMQKDIQLARRIRGQF</sequence>
<evidence type="ECO:0000256" key="13">
    <source>
        <dbReference type="ARBA" id="ARBA00044234"/>
    </source>
</evidence>
<evidence type="ECO:0000256" key="3">
    <source>
        <dbReference type="ARBA" id="ARBA00010343"/>
    </source>
</evidence>
<dbReference type="EMBL" id="CAKXYY010000008">
    <property type="protein sequence ID" value="CAH2352764.1"/>
    <property type="molecule type" value="Genomic_DNA"/>
</dbReference>
<name>A0A9P0VXQ2_9ASCO</name>
<evidence type="ECO:0000256" key="8">
    <source>
        <dbReference type="ARBA" id="ARBA00023269"/>
    </source>
</evidence>
<evidence type="ECO:0000256" key="7">
    <source>
        <dbReference type="ARBA" id="ARBA00023242"/>
    </source>
</evidence>
<keyword evidence="8" id="KW-0544">Nucleosome core</keyword>
<comment type="function">
    <text evidence="10">Histone H3-like nucleosomal protein that is specifically found in centromeric nucleosomes. Replaces conventional H3 in the nucleosome core of centromeric chromatin that serves as an assembly site for the inner kinetochore. Required for recruitment and assembly of kinetochore proteins, mitotic progression and chromosome segregation. May serve as an epigenetic mark that propagates centromere identity through replication and cell division.</text>
</comment>
<evidence type="ECO:0000256" key="2">
    <source>
        <dbReference type="ARBA" id="ARBA00004584"/>
    </source>
</evidence>
<evidence type="ECO:0000256" key="1">
    <source>
        <dbReference type="ARBA" id="ARBA00004123"/>
    </source>
</evidence>
<dbReference type="PANTHER" id="PTHR11426">
    <property type="entry name" value="HISTONE H3"/>
    <property type="match status" value="1"/>
</dbReference>
<feature type="compositionally biased region" description="Polar residues" evidence="15">
    <location>
        <begin position="8"/>
        <end position="20"/>
    </location>
</feature>
<dbReference type="InterPro" id="IPR009072">
    <property type="entry name" value="Histone-fold"/>
</dbReference>
<dbReference type="AlphaFoldDB" id="A0A9P0VXQ2"/>
<dbReference type="InterPro" id="IPR000164">
    <property type="entry name" value="Histone_H3/CENP-A"/>
</dbReference>
<reference evidence="17" key="1">
    <citation type="submission" date="2022-03" db="EMBL/GenBank/DDBJ databases">
        <authorList>
            <person name="Legras J.-L."/>
            <person name="Devillers H."/>
            <person name="Grondin C."/>
        </authorList>
    </citation>
    <scope>NUCLEOTIDE SEQUENCE</scope>
    <source>
        <strain evidence="17">CLIB 1423</strain>
    </source>
</reference>
<dbReference type="SMART" id="SM00428">
    <property type="entry name" value="H3"/>
    <property type="match status" value="1"/>
</dbReference>
<dbReference type="Pfam" id="PF00125">
    <property type="entry name" value="Histone"/>
    <property type="match status" value="1"/>
</dbReference>
<dbReference type="SUPFAM" id="SSF47113">
    <property type="entry name" value="Histone-fold"/>
    <property type="match status" value="1"/>
</dbReference>
<evidence type="ECO:0000259" key="16">
    <source>
        <dbReference type="Pfam" id="PF00125"/>
    </source>
</evidence>
<evidence type="ECO:0000256" key="6">
    <source>
        <dbReference type="ARBA" id="ARBA00023125"/>
    </source>
</evidence>
<keyword evidence="5" id="KW-0832">Ubl conjugation</keyword>
<evidence type="ECO:0000313" key="18">
    <source>
        <dbReference type="Proteomes" id="UP000837801"/>
    </source>
</evidence>
<evidence type="ECO:0000256" key="5">
    <source>
        <dbReference type="ARBA" id="ARBA00022843"/>
    </source>
</evidence>
<keyword evidence="6" id="KW-0238">DNA-binding</keyword>